<name>A0A9D1EWG7_9FIRM</name>
<organism evidence="1 2">
    <name type="scientific">Candidatus Limivivens intestinipullorum</name>
    <dbReference type="NCBI Taxonomy" id="2840858"/>
    <lineage>
        <taxon>Bacteria</taxon>
        <taxon>Bacillati</taxon>
        <taxon>Bacillota</taxon>
        <taxon>Clostridia</taxon>
        <taxon>Lachnospirales</taxon>
        <taxon>Lachnospiraceae</taxon>
        <taxon>Lachnospiraceae incertae sedis</taxon>
        <taxon>Candidatus Limivivens</taxon>
    </lineage>
</organism>
<gene>
    <name evidence="1" type="ORF">IAB44_17150</name>
</gene>
<sequence>MQQYQFEKIFSQMANEFGKIQKGKEDMYSLLLFTIESNLLKVHRENPASNSRRLQEAIALALFRLKERYTGETFSTESFRNPDNGRLEYAMLMATDPFTNQELADAMTKAGADLEDRAFLRQYYRNPILCLLRIKDSVDFWMKQYGSDGYFHFLEGQTGELVTDNKLNFTFQL</sequence>
<comment type="caution">
    <text evidence="1">The sequence shown here is derived from an EMBL/GenBank/DDBJ whole genome shotgun (WGS) entry which is preliminary data.</text>
</comment>
<proteinExistence type="predicted"/>
<evidence type="ECO:0000313" key="2">
    <source>
        <dbReference type="Proteomes" id="UP000823935"/>
    </source>
</evidence>
<dbReference type="Proteomes" id="UP000823935">
    <property type="component" value="Unassembled WGS sequence"/>
</dbReference>
<accession>A0A9D1EWG7</accession>
<protein>
    <submittedName>
        <fullName evidence="1">Uncharacterized protein</fullName>
    </submittedName>
</protein>
<dbReference type="AlphaFoldDB" id="A0A9D1EWG7"/>
<reference evidence="1" key="2">
    <citation type="journal article" date="2021" name="PeerJ">
        <title>Extensive microbial diversity within the chicken gut microbiome revealed by metagenomics and culture.</title>
        <authorList>
            <person name="Gilroy R."/>
            <person name="Ravi A."/>
            <person name="Getino M."/>
            <person name="Pursley I."/>
            <person name="Horton D.L."/>
            <person name="Alikhan N.F."/>
            <person name="Baker D."/>
            <person name="Gharbi K."/>
            <person name="Hall N."/>
            <person name="Watson M."/>
            <person name="Adriaenssens E.M."/>
            <person name="Foster-Nyarko E."/>
            <person name="Jarju S."/>
            <person name="Secka A."/>
            <person name="Antonio M."/>
            <person name="Oren A."/>
            <person name="Chaudhuri R.R."/>
            <person name="La Ragione R."/>
            <person name="Hildebrand F."/>
            <person name="Pallen M.J."/>
        </authorList>
    </citation>
    <scope>NUCLEOTIDE SEQUENCE</scope>
    <source>
        <strain evidence="1">CHK190-19873</strain>
    </source>
</reference>
<dbReference type="EMBL" id="DVIQ01000115">
    <property type="protein sequence ID" value="HIS33248.1"/>
    <property type="molecule type" value="Genomic_DNA"/>
</dbReference>
<evidence type="ECO:0000313" key="1">
    <source>
        <dbReference type="EMBL" id="HIS33248.1"/>
    </source>
</evidence>
<reference evidence="1" key="1">
    <citation type="submission" date="2020-10" db="EMBL/GenBank/DDBJ databases">
        <authorList>
            <person name="Gilroy R."/>
        </authorList>
    </citation>
    <scope>NUCLEOTIDE SEQUENCE</scope>
    <source>
        <strain evidence="1">CHK190-19873</strain>
    </source>
</reference>